<proteinExistence type="predicted"/>
<organism evidence="4 5">
    <name type="scientific">Nonlabens xylanidelens</name>
    <dbReference type="NCBI Taxonomy" id="191564"/>
    <lineage>
        <taxon>Bacteria</taxon>
        <taxon>Pseudomonadati</taxon>
        <taxon>Bacteroidota</taxon>
        <taxon>Flavobacteriia</taxon>
        <taxon>Flavobacteriales</taxon>
        <taxon>Flavobacteriaceae</taxon>
        <taxon>Nonlabens</taxon>
    </lineage>
</organism>
<dbReference type="PANTHER" id="PTHR34978">
    <property type="entry name" value="POSSIBLE SENSOR-TRANSDUCER PROTEIN BLAR"/>
    <property type="match status" value="1"/>
</dbReference>
<dbReference type="InterPro" id="IPR012910">
    <property type="entry name" value="Plug_dom"/>
</dbReference>
<reference evidence="4 5" key="1">
    <citation type="submission" date="2018-02" db="EMBL/GenBank/DDBJ databases">
        <title>Genomic Encyclopedia of Archaeal and Bacterial Type Strains, Phase II (KMG-II): from individual species to whole genera.</title>
        <authorList>
            <person name="Goeker M."/>
        </authorList>
    </citation>
    <scope>NUCLEOTIDE SEQUENCE [LARGE SCALE GENOMIC DNA]</scope>
    <source>
        <strain evidence="4 5">DSM 16809</strain>
    </source>
</reference>
<dbReference type="InterPro" id="IPR052173">
    <property type="entry name" value="Beta-lactam_resp_regulator"/>
</dbReference>
<dbReference type="Gene3D" id="2.170.130.10">
    <property type="entry name" value="TonB-dependent receptor, plug domain"/>
    <property type="match status" value="1"/>
</dbReference>
<dbReference type="Pfam" id="PF07715">
    <property type="entry name" value="Plug"/>
    <property type="match status" value="1"/>
</dbReference>
<dbReference type="RefSeq" id="WP_104516638.1">
    <property type="nucleotide sequence ID" value="NZ_MQVW01000014.1"/>
</dbReference>
<keyword evidence="1" id="KW-1133">Transmembrane helix</keyword>
<feature type="transmembrane region" description="Helical" evidence="1">
    <location>
        <begin position="37"/>
        <end position="59"/>
    </location>
</feature>
<dbReference type="OrthoDB" id="1522859at2"/>
<feature type="transmembrane region" description="Helical" evidence="1">
    <location>
        <begin position="95"/>
        <end position="116"/>
    </location>
</feature>
<feature type="transmembrane region" description="Helical" evidence="1">
    <location>
        <begin position="272"/>
        <end position="289"/>
    </location>
</feature>
<dbReference type="InterPro" id="IPR008756">
    <property type="entry name" value="Peptidase_M56"/>
</dbReference>
<comment type="caution">
    <text evidence="4">The sequence shown here is derived from an EMBL/GenBank/DDBJ whole genome shotgun (WGS) entry which is preliminary data.</text>
</comment>
<dbReference type="Proteomes" id="UP000239002">
    <property type="component" value="Unassembled WGS sequence"/>
</dbReference>
<feature type="transmembrane region" description="Helical" evidence="1">
    <location>
        <begin position="7"/>
        <end position="25"/>
    </location>
</feature>
<dbReference type="SUPFAM" id="SSF56935">
    <property type="entry name" value="Porins"/>
    <property type="match status" value="1"/>
</dbReference>
<evidence type="ECO:0000313" key="4">
    <source>
        <dbReference type="EMBL" id="PPK92749.1"/>
    </source>
</evidence>
<feature type="domain" description="TonB-dependent receptor plug" evidence="3">
    <location>
        <begin position="567"/>
        <end position="618"/>
    </location>
</feature>
<evidence type="ECO:0000256" key="1">
    <source>
        <dbReference type="SAM" id="Phobius"/>
    </source>
</evidence>
<keyword evidence="4" id="KW-0675">Receptor</keyword>
<protein>
    <submittedName>
        <fullName evidence="4">TonB-dependent SusC/RagA subfamily outer membrane receptor</fullName>
    </submittedName>
</protein>
<keyword evidence="1" id="KW-0812">Transmembrane</keyword>
<dbReference type="AlphaFoldDB" id="A0A2S6IEW7"/>
<evidence type="ECO:0000313" key="5">
    <source>
        <dbReference type="Proteomes" id="UP000239002"/>
    </source>
</evidence>
<accession>A0A2S6IEW7</accession>
<sequence>METAIEYLLKSAGVLSIFVLVYHFLLRRLTFFNANRWFLLAGIAASILFPLVEITQTVYVEQPEQVVYLPQQLATPMVSVLQQSMVEETAVAFDYAMLFFYLYIAISIFFIGKMIVELSSLRSLIRSGDKKRSGKFVIVTLSRKLTPFSFFNYICYSTSDQQSPELDLILEHEKVHAREWHSIDLIASHLFKALFWINPLVWLLKRQIGENLEFIADSKAKVKNTTGISYERTLLSAAASHMQPALANNFFTPFIKKRIVMLQKEASANWNAYKYALILPVIVLFLYSFNVVEEIEYVKNENARQMDSVTNNNDESSVIDTIENATTTSEEEVGIAQELWSEDPIIDFDHTINFSIEPTSTKEYLDEKKTYLKKEYNVDFNYSKLKIKRGKIVRIKISLDDNNGYKGSQEYSATSGIKSICVKGEIEGDSKSWSMGDCTGVANKNSYSTITSSYTYTSDSDSLVKSGDSLITIAQMEELIAREEARNAVIFSMMESTNGKNIDSLLNSDSFQFDDVDSLKNKIQARLKNVQLDSLNVIYFDYPKTVHTSKNGVSTTITENVSIEKLDLGENSALMIVNGKETNAEIANLIDPKLIESVSVLKNKEATSLYGEKATNGVVLITTKNTDIDNRRALIISKKQEMLQKREEIKAGYAARRDSLISKRTEVKEARRAELLEKIGSKRVSRVGYGDTNVVYVYPSDNIESEFHFDDMSEERFEKLRERLEDAGHTFKLKTHRMKNDRLVKLKFDIDGAQYAYQSTAGYKELKIVFKEGSDSPSISMVPFK</sequence>
<dbReference type="Pfam" id="PF05569">
    <property type="entry name" value="Peptidase_M56"/>
    <property type="match status" value="1"/>
</dbReference>
<dbReference type="PANTHER" id="PTHR34978:SF3">
    <property type="entry name" value="SLR0241 PROTEIN"/>
    <property type="match status" value="1"/>
</dbReference>
<name>A0A2S6IEW7_9FLAO</name>
<keyword evidence="5" id="KW-1185">Reference proteome</keyword>
<keyword evidence="1" id="KW-0472">Membrane</keyword>
<feature type="domain" description="Peptidase M56" evidence="2">
    <location>
        <begin position="96"/>
        <end position="262"/>
    </location>
</feature>
<dbReference type="InterPro" id="IPR037066">
    <property type="entry name" value="Plug_dom_sf"/>
</dbReference>
<dbReference type="EMBL" id="PTJE01000009">
    <property type="protein sequence ID" value="PPK92749.1"/>
    <property type="molecule type" value="Genomic_DNA"/>
</dbReference>
<evidence type="ECO:0000259" key="2">
    <source>
        <dbReference type="Pfam" id="PF05569"/>
    </source>
</evidence>
<gene>
    <name evidence="4" type="ORF">LY01_02834</name>
</gene>
<evidence type="ECO:0000259" key="3">
    <source>
        <dbReference type="Pfam" id="PF07715"/>
    </source>
</evidence>